<proteinExistence type="predicted"/>
<dbReference type="Proteomes" id="UP000198584">
    <property type="component" value="Unassembled WGS sequence"/>
</dbReference>
<dbReference type="OrthoDB" id="252257at2"/>
<dbReference type="Gene3D" id="1.25.40.10">
    <property type="entry name" value="Tetratricopeptide repeat domain"/>
    <property type="match status" value="1"/>
</dbReference>
<dbReference type="SUPFAM" id="SSF47413">
    <property type="entry name" value="lambda repressor-like DNA-binding domains"/>
    <property type="match status" value="1"/>
</dbReference>
<evidence type="ECO:0000313" key="4">
    <source>
        <dbReference type="Proteomes" id="UP000198584"/>
    </source>
</evidence>
<feature type="repeat" description="TPR" evidence="1">
    <location>
        <begin position="273"/>
        <end position="306"/>
    </location>
</feature>
<sequence>MQLTDKYRKIDYGKLIYLERIRKRMTQDQLSRGICSVPYLSKLENQRINEPNPETISLLLKKLAIDYTSQTSLVSETIADLEQWYSSITSKNMQDIENIYIKLEQLQLNRYPDLNIWFKLISIRYFIYQKDGKSAEKIKQELAGTLDKLDSYQKFYYLYFSGLIDCLNKAYTEGLCKLHDAEKIANDHSVNDPELLYHLALTYSHINNSSLAIYYSQSAKRFFDQNMNIHRGLDCQVILGINFLRIKRYDNAEQVFRDILRISQSINDPKLPGKTYHNLGFLYAEKEDFTTALSYYHKALDLKEVYSDSYCSTVLRIIHVHQKLGEVEAALEWIDQVIEKGCLDGSDIIIQFQLKRLELLGEDTVYYEYIKDTALPYFLKINNQKSVKLYAQKAALYYEDNFYYKKANHYYKLILNQGGEIS</sequence>
<dbReference type="InterPro" id="IPR010982">
    <property type="entry name" value="Lambda_DNA-bd_dom_sf"/>
</dbReference>
<dbReference type="AlphaFoldDB" id="A0A1H4EFN9"/>
<gene>
    <name evidence="3" type="ORF">SAMN05421743_10936</name>
</gene>
<keyword evidence="4" id="KW-1185">Reference proteome</keyword>
<name>A0A1H4EFN9_9BACI</name>
<protein>
    <submittedName>
        <fullName evidence="3">Helix-turn-helix</fullName>
    </submittedName>
</protein>
<dbReference type="GO" id="GO:0003677">
    <property type="term" value="F:DNA binding"/>
    <property type="evidence" value="ECO:0007669"/>
    <property type="project" value="InterPro"/>
</dbReference>
<keyword evidence="1" id="KW-0802">TPR repeat</keyword>
<dbReference type="PROSITE" id="PS50005">
    <property type="entry name" value="TPR"/>
    <property type="match status" value="1"/>
</dbReference>
<dbReference type="Pfam" id="PF13424">
    <property type="entry name" value="TPR_12"/>
    <property type="match status" value="1"/>
</dbReference>
<dbReference type="Gene3D" id="1.10.260.40">
    <property type="entry name" value="lambda repressor-like DNA-binding domains"/>
    <property type="match status" value="1"/>
</dbReference>
<evidence type="ECO:0000313" key="3">
    <source>
        <dbReference type="EMBL" id="SEA83657.1"/>
    </source>
</evidence>
<accession>A0A1H4EFN9</accession>
<dbReference type="Gene3D" id="1.25.40.1000">
    <property type="match status" value="1"/>
</dbReference>
<dbReference type="RefSeq" id="WP_093045175.1">
    <property type="nucleotide sequence ID" value="NZ_FNQR01000009.1"/>
</dbReference>
<dbReference type="STRING" id="571932.SAMN05421743_10936"/>
<evidence type="ECO:0000256" key="1">
    <source>
        <dbReference type="PROSITE-ProRule" id="PRU00339"/>
    </source>
</evidence>
<feature type="domain" description="HTH cro/C1-type" evidence="2">
    <location>
        <begin position="16"/>
        <end position="70"/>
    </location>
</feature>
<evidence type="ECO:0000259" key="2">
    <source>
        <dbReference type="PROSITE" id="PS50943"/>
    </source>
</evidence>
<dbReference type="SUPFAM" id="SSF48452">
    <property type="entry name" value="TPR-like"/>
    <property type="match status" value="1"/>
</dbReference>
<dbReference type="SMART" id="SM00028">
    <property type="entry name" value="TPR"/>
    <property type="match status" value="3"/>
</dbReference>
<dbReference type="InterPro" id="IPR001387">
    <property type="entry name" value="Cro/C1-type_HTH"/>
</dbReference>
<organism evidence="3 4">
    <name type="scientific">Thalassobacillus cyri</name>
    <dbReference type="NCBI Taxonomy" id="571932"/>
    <lineage>
        <taxon>Bacteria</taxon>
        <taxon>Bacillati</taxon>
        <taxon>Bacillota</taxon>
        <taxon>Bacilli</taxon>
        <taxon>Bacillales</taxon>
        <taxon>Bacillaceae</taxon>
        <taxon>Thalassobacillus</taxon>
    </lineage>
</organism>
<dbReference type="SMART" id="SM00530">
    <property type="entry name" value="HTH_XRE"/>
    <property type="match status" value="1"/>
</dbReference>
<dbReference type="PROSITE" id="PS50943">
    <property type="entry name" value="HTH_CROC1"/>
    <property type="match status" value="1"/>
</dbReference>
<reference evidence="3 4" key="1">
    <citation type="submission" date="2016-10" db="EMBL/GenBank/DDBJ databases">
        <authorList>
            <person name="de Groot N.N."/>
        </authorList>
    </citation>
    <scope>NUCLEOTIDE SEQUENCE [LARGE SCALE GENOMIC DNA]</scope>
    <source>
        <strain evidence="3 4">CCM7597</strain>
    </source>
</reference>
<dbReference type="Pfam" id="PF01381">
    <property type="entry name" value="HTH_3"/>
    <property type="match status" value="1"/>
</dbReference>
<dbReference type="InterPro" id="IPR019734">
    <property type="entry name" value="TPR_rpt"/>
</dbReference>
<dbReference type="InterPro" id="IPR011990">
    <property type="entry name" value="TPR-like_helical_dom_sf"/>
</dbReference>
<dbReference type="EMBL" id="FNQR01000009">
    <property type="protein sequence ID" value="SEA83657.1"/>
    <property type="molecule type" value="Genomic_DNA"/>
</dbReference>